<organism evidence="2 3">
    <name type="scientific">Christiangramia forsetii</name>
    <dbReference type="NCBI Taxonomy" id="411153"/>
    <lineage>
        <taxon>Bacteria</taxon>
        <taxon>Pseudomonadati</taxon>
        <taxon>Bacteroidota</taxon>
        <taxon>Flavobacteriia</taxon>
        <taxon>Flavobacteriales</taxon>
        <taxon>Flavobacteriaceae</taxon>
        <taxon>Christiangramia</taxon>
    </lineage>
</organism>
<keyword evidence="3" id="KW-1185">Reference proteome</keyword>
<evidence type="ECO:0000259" key="1">
    <source>
        <dbReference type="PROSITE" id="PS51186"/>
    </source>
</evidence>
<dbReference type="Pfam" id="PF00583">
    <property type="entry name" value="Acetyltransf_1"/>
    <property type="match status" value="1"/>
</dbReference>
<dbReference type="Proteomes" id="UP000605733">
    <property type="component" value="Unassembled WGS sequence"/>
</dbReference>
<dbReference type="InterPro" id="IPR000182">
    <property type="entry name" value="GNAT_dom"/>
</dbReference>
<evidence type="ECO:0000313" key="3">
    <source>
        <dbReference type="Proteomes" id="UP000605733"/>
    </source>
</evidence>
<accession>A0ABQ1WD82</accession>
<comment type="caution">
    <text evidence="2">The sequence shown here is derived from an EMBL/GenBank/DDBJ whole genome shotgun (WGS) entry which is preliminary data.</text>
</comment>
<dbReference type="SUPFAM" id="SSF55729">
    <property type="entry name" value="Acyl-CoA N-acyltransferases (Nat)"/>
    <property type="match status" value="1"/>
</dbReference>
<dbReference type="PROSITE" id="PS51186">
    <property type="entry name" value="GNAT"/>
    <property type="match status" value="1"/>
</dbReference>
<proteinExistence type="predicted"/>
<dbReference type="CDD" id="cd04301">
    <property type="entry name" value="NAT_SF"/>
    <property type="match status" value="1"/>
</dbReference>
<reference evidence="3" key="1">
    <citation type="journal article" date="2019" name="Int. J. Syst. Evol. Microbiol.">
        <title>The Global Catalogue of Microorganisms (GCM) 10K type strain sequencing project: providing services to taxonomists for standard genome sequencing and annotation.</title>
        <authorList>
            <consortium name="The Broad Institute Genomics Platform"/>
            <consortium name="The Broad Institute Genome Sequencing Center for Infectious Disease"/>
            <person name="Wu L."/>
            <person name="Ma J."/>
        </authorList>
    </citation>
    <scope>NUCLEOTIDE SEQUENCE [LARGE SCALE GENOMIC DNA]</scope>
    <source>
        <strain evidence="3">CGMCC 1.15422</strain>
    </source>
</reference>
<dbReference type="EMBL" id="BMIX01000001">
    <property type="protein sequence ID" value="GGG27040.1"/>
    <property type="molecule type" value="Genomic_DNA"/>
</dbReference>
<dbReference type="InterPro" id="IPR016181">
    <property type="entry name" value="Acyl_CoA_acyltransferase"/>
</dbReference>
<gene>
    <name evidence="2" type="ORF">GCM10011532_08070</name>
</gene>
<protein>
    <recommendedName>
        <fullName evidence="1">N-acetyltransferase domain-containing protein</fullName>
    </recommendedName>
</protein>
<dbReference type="RefSeq" id="WP_011709908.1">
    <property type="nucleotide sequence ID" value="NZ_BMIX01000001.1"/>
</dbReference>
<dbReference type="Gene3D" id="3.40.630.30">
    <property type="match status" value="1"/>
</dbReference>
<evidence type="ECO:0000313" key="2">
    <source>
        <dbReference type="EMBL" id="GGG27040.1"/>
    </source>
</evidence>
<name>A0ABQ1WD82_9FLAO</name>
<feature type="domain" description="N-acetyltransferase" evidence="1">
    <location>
        <begin position="100"/>
        <end position="239"/>
    </location>
</feature>
<sequence>MEKPYKILEWDTDFFNFNVAEIKKNILSDTSSRQNILESMVREEIKLAYYSSEKKLELELSPDFDVDLIIHRVPLERKIIDEFPIHRKISFYEEDYPDNSLIELAQLAGRQGRFGLDPKIAPEVCDEIFKNWIINSVNKKLATHTLVYKENSEIVGFATIDIKDGKGRTPLFAVKREYEGKGISFALMRAMESVLKREGCPIVVGGTQKLNEKALKVYKRYGLVPQKPEFIYHFWNKKL</sequence>